<dbReference type="Gene3D" id="1.10.10.10">
    <property type="entry name" value="Winged helix-like DNA-binding domain superfamily/Winged helix DNA-binding domain"/>
    <property type="match status" value="1"/>
</dbReference>
<evidence type="ECO:0000313" key="2">
    <source>
        <dbReference type="EMBL" id="MBB4194861.1"/>
    </source>
</evidence>
<dbReference type="GO" id="GO:0006355">
    <property type="term" value="P:regulation of DNA-templated transcription"/>
    <property type="evidence" value="ECO:0007669"/>
    <property type="project" value="InterPro"/>
</dbReference>
<dbReference type="Pfam" id="PF04255">
    <property type="entry name" value="DUF433"/>
    <property type="match status" value="1"/>
</dbReference>
<evidence type="ECO:0000313" key="3">
    <source>
        <dbReference type="Proteomes" id="UP000524492"/>
    </source>
</evidence>
<name>A0A7W6VRK0_9HYPH</name>
<dbReference type="InterPro" id="IPR000551">
    <property type="entry name" value="MerR-type_HTH_dom"/>
</dbReference>
<evidence type="ECO:0000259" key="1">
    <source>
        <dbReference type="Pfam" id="PF13411"/>
    </source>
</evidence>
<reference evidence="2 3" key="1">
    <citation type="submission" date="2020-08" db="EMBL/GenBank/DDBJ databases">
        <title>Genomic Encyclopedia of Type Strains, Phase IV (KMG-V): Genome sequencing to study the core and pangenomes of soil and plant-associated prokaryotes.</title>
        <authorList>
            <person name="Whitman W."/>
        </authorList>
    </citation>
    <scope>NUCLEOTIDE SEQUENCE [LARGE SCALE GENOMIC DNA]</scope>
    <source>
        <strain evidence="2 3">SEMIA 4074</strain>
    </source>
</reference>
<dbReference type="InterPro" id="IPR009057">
    <property type="entry name" value="Homeodomain-like_sf"/>
</dbReference>
<dbReference type="InterPro" id="IPR009061">
    <property type="entry name" value="DNA-bd_dom_put_sf"/>
</dbReference>
<dbReference type="Pfam" id="PF13411">
    <property type="entry name" value="MerR_1"/>
    <property type="match status" value="1"/>
</dbReference>
<accession>A0A7W6VRK0</accession>
<organism evidence="2 3">
    <name type="scientific">Rhizobium aethiopicum</name>
    <dbReference type="NCBI Taxonomy" id="1138170"/>
    <lineage>
        <taxon>Bacteria</taxon>
        <taxon>Pseudomonadati</taxon>
        <taxon>Pseudomonadota</taxon>
        <taxon>Alphaproteobacteria</taxon>
        <taxon>Hyphomicrobiales</taxon>
        <taxon>Rhizobiaceae</taxon>
        <taxon>Rhizobium/Agrobacterium group</taxon>
        <taxon>Rhizobium</taxon>
    </lineage>
</organism>
<keyword evidence="3" id="KW-1185">Reference proteome</keyword>
<dbReference type="GO" id="GO:0003677">
    <property type="term" value="F:DNA binding"/>
    <property type="evidence" value="ECO:0007669"/>
    <property type="project" value="InterPro"/>
</dbReference>
<protein>
    <submittedName>
        <fullName evidence="2">Uncharacterized protein (DUF433 family)</fullName>
    </submittedName>
</protein>
<dbReference type="RefSeq" id="WP_210303332.1">
    <property type="nucleotide sequence ID" value="NZ_JACIFV010000023.1"/>
</dbReference>
<dbReference type="Gene3D" id="1.10.1660.10">
    <property type="match status" value="1"/>
</dbReference>
<sequence length="214" mass="23993">MAMETPRVVISAFTEEQVERLTGVTVRQLKHWDKTGFFAPSLAYDDRSQAYSRLYSFRDLLSLKILNSLRNDAKVPLPHLRAVKDKLEHLGEDLWSKTTLYVLNRRVIFDNPITEAKEEVLSGQGVLQIPLKVITGDMNRAVEKMRERDKSLFGRIESKRGIANSKPVVAGTRIPVASVKAFADAGYTVEEIIKEYPTLTPEDIAAAIRHGAAA</sequence>
<feature type="domain" description="HTH merR-type" evidence="1">
    <location>
        <begin position="16"/>
        <end position="83"/>
    </location>
</feature>
<dbReference type="EMBL" id="JACIFV010000023">
    <property type="protein sequence ID" value="MBB4194861.1"/>
    <property type="molecule type" value="Genomic_DNA"/>
</dbReference>
<dbReference type="InterPro" id="IPR007367">
    <property type="entry name" value="DUF433"/>
</dbReference>
<proteinExistence type="predicted"/>
<dbReference type="InterPro" id="IPR036388">
    <property type="entry name" value="WH-like_DNA-bd_sf"/>
</dbReference>
<dbReference type="SUPFAM" id="SSF46955">
    <property type="entry name" value="Putative DNA-binding domain"/>
    <property type="match status" value="1"/>
</dbReference>
<comment type="caution">
    <text evidence="2">The sequence shown here is derived from an EMBL/GenBank/DDBJ whole genome shotgun (WGS) entry which is preliminary data.</text>
</comment>
<dbReference type="Proteomes" id="UP000524492">
    <property type="component" value="Unassembled WGS sequence"/>
</dbReference>
<gene>
    <name evidence="2" type="ORF">GGD53_005044</name>
</gene>
<dbReference type="AlphaFoldDB" id="A0A7W6VRK0"/>
<dbReference type="SUPFAM" id="SSF46689">
    <property type="entry name" value="Homeodomain-like"/>
    <property type="match status" value="1"/>
</dbReference>